<dbReference type="AlphaFoldDB" id="V2QDT3"/>
<evidence type="ECO:0000313" key="2">
    <source>
        <dbReference type="Proteomes" id="UP000017429"/>
    </source>
</evidence>
<name>V2QDT3_9BACT</name>
<dbReference type="RefSeq" id="WP_023276534.1">
    <property type="nucleotide sequence ID" value="NZ_FTRD01000001.1"/>
</dbReference>
<reference evidence="1" key="3">
    <citation type="submission" date="2022-06" db="EMBL/GenBank/DDBJ databases">
        <title>Resources to Facilitate Use of the Altered Schaedler Flora (ASF) Mouse Model to Study Microbiome Function.</title>
        <authorList>
            <person name="Proctor A."/>
            <person name="Parvinroo S."/>
            <person name="Richie T."/>
            <person name="Jia X."/>
            <person name="Lee S.T.M."/>
            <person name="Karp P.D."/>
            <person name="Paley S."/>
            <person name="Kostic A.D."/>
            <person name="Pierre J.F."/>
            <person name="Wannemuehler M.J."/>
            <person name="Phillips G.J."/>
        </authorList>
    </citation>
    <scope>NUCLEOTIDE SEQUENCE</scope>
    <source>
        <strain evidence="1">ASF457</strain>
    </source>
</reference>
<evidence type="ECO:0000313" key="1">
    <source>
        <dbReference type="EMBL" id="USF23470.1"/>
    </source>
</evidence>
<gene>
    <name evidence="1" type="ORF">N508_000531</name>
</gene>
<dbReference type="EMBL" id="CP097562">
    <property type="protein sequence ID" value="USF23470.1"/>
    <property type="molecule type" value="Genomic_DNA"/>
</dbReference>
<dbReference type="KEGG" id="msch:N508_000531"/>
<proteinExistence type="predicted"/>
<reference evidence="1" key="2">
    <citation type="submission" date="2022-05" db="EMBL/GenBank/DDBJ databases">
        <authorList>
            <person name="Proctor A.L."/>
            <person name="Phillips G.J."/>
            <person name="Wannemuehler M.J."/>
        </authorList>
    </citation>
    <scope>NUCLEOTIDE SEQUENCE</scope>
    <source>
        <strain evidence="1">ASF457</strain>
    </source>
</reference>
<dbReference type="Proteomes" id="UP000017429">
    <property type="component" value="Chromosome"/>
</dbReference>
<reference evidence="1" key="1">
    <citation type="journal article" date="2014" name="Genome Announc.">
        <title>Draft genome sequences of the altered schaedler flora, a defined bacterial community from gnotobiotic mice.</title>
        <authorList>
            <person name="Wannemuehler M.J."/>
            <person name="Overstreet A.M."/>
            <person name="Ward D.V."/>
            <person name="Phillips G.J."/>
        </authorList>
    </citation>
    <scope>NUCLEOTIDE SEQUENCE</scope>
    <source>
        <strain evidence="1">ASF457</strain>
    </source>
</reference>
<accession>V2QDT3</accession>
<organism evidence="1 2">
    <name type="scientific">Mucispirillum schaedleri ASF457</name>
    <dbReference type="NCBI Taxonomy" id="1379858"/>
    <lineage>
        <taxon>Bacteria</taxon>
        <taxon>Pseudomonadati</taxon>
        <taxon>Deferribacterota</taxon>
        <taxon>Deferribacteres</taxon>
        <taxon>Deferribacterales</taxon>
        <taxon>Mucispirillaceae</taxon>
        <taxon>Mucispirillum</taxon>
    </lineage>
</organism>
<keyword evidence="2" id="KW-1185">Reference proteome</keyword>
<protein>
    <submittedName>
        <fullName evidence="1">Uncharacterized protein</fullName>
    </submittedName>
</protein>
<sequence length="78" mass="9052">MYRIMKKILIIFYTFLIPLPIITIIMISIIYDLQYNNSNIAETVFMGIFVYIAFLLNIVVFIVHVVQDVVLLIILLGS</sequence>